<reference evidence="2 3" key="1">
    <citation type="submission" date="2018-03" db="EMBL/GenBank/DDBJ databases">
        <title>Draft Genome Sequences of the Obligatory Marine Myxobacteria Enhygromyxa salina SWB005.</title>
        <authorList>
            <person name="Poehlein A."/>
            <person name="Moghaddam J.A."/>
            <person name="Harms H."/>
            <person name="Alanjari M."/>
            <person name="Koenig G.M."/>
            <person name="Daniel R."/>
            <person name="Schaeberle T.F."/>
        </authorList>
    </citation>
    <scope>NUCLEOTIDE SEQUENCE [LARGE SCALE GENOMIC DNA]</scope>
    <source>
        <strain evidence="2 3">SWB005</strain>
    </source>
</reference>
<evidence type="ECO:0000256" key="1">
    <source>
        <dbReference type="SAM" id="MobiDB-lite"/>
    </source>
</evidence>
<dbReference type="AntiFam" id="ANF00226">
    <property type="entry name" value="Shadow ORF (opposite pknB)"/>
</dbReference>
<keyword evidence="3" id="KW-1185">Reference proteome</keyword>
<dbReference type="Proteomes" id="UP000237968">
    <property type="component" value="Unassembled WGS sequence"/>
</dbReference>
<accession>A0A2S9XF28</accession>
<dbReference type="AlphaFoldDB" id="A0A2S9XF28"/>
<proteinExistence type="predicted"/>
<evidence type="ECO:0000313" key="3">
    <source>
        <dbReference type="Proteomes" id="UP000237968"/>
    </source>
</evidence>
<feature type="compositionally biased region" description="Basic and acidic residues" evidence="1">
    <location>
        <begin position="288"/>
        <end position="314"/>
    </location>
</feature>
<comment type="caution">
    <text evidence="2">The sequence shown here is derived from an EMBL/GenBank/DDBJ whole genome shotgun (WGS) entry which is preliminary data.</text>
</comment>
<evidence type="ECO:0000313" key="2">
    <source>
        <dbReference type="EMBL" id="PRP91469.1"/>
    </source>
</evidence>
<protein>
    <submittedName>
        <fullName evidence="2">Uncharacterized protein</fullName>
    </submittedName>
</protein>
<name>A0A2S9XF28_9BACT</name>
<organism evidence="2 3">
    <name type="scientific">Enhygromyxa salina</name>
    <dbReference type="NCBI Taxonomy" id="215803"/>
    <lineage>
        <taxon>Bacteria</taxon>
        <taxon>Pseudomonadati</taxon>
        <taxon>Myxococcota</taxon>
        <taxon>Polyangia</taxon>
        <taxon>Nannocystales</taxon>
        <taxon>Nannocystaceae</taxon>
        <taxon>Enhygromyxa</taxon>
    </lineage>
</organism>
<feature type="region of interest" description="Disordered" evidence="1">
    <location>
        <begin position="288"/>
        <end position="324"/>
    </location>
</feature>
<sequence>MPTQALGAPDEGRLARDHRVEHAAHRVDVAAGIELLVAALLGAHVGGRSTEQEPPREPEIDDLDEVADLARVDQEHVARSQVAMDDALLVRGPERLADLLGDAHGPGPRDRPAPRHQLLEGLTAEQLHHEVGSPRRQPTKVAELDHVGVADAGHGAGLFEHLLADPGGEGLLGEKFDRDGVAELDVDRLPGLGQLAAAEQALEPVAAVDQLAALVVVALDRRGLAPGDDAAGIRIGRQLARVGHPAHGLARGDDRLGRLWLGTERRAHPRLRPAWTVGVCWTHGDELNTSERERPRSRPRRVEDPETRSKDQARSRAQWCTLRG</sequence>
<gene>
    <name evidence="2" type="ORF">ENSA5_54930</name>
</gene>
<dbReference type="EMBL" id="PVNK01000241">
    <property type="protein sequence ID" value="PRP91469.1"/>
    <property type="molecule type" value="Genomic_DNA"/>
</dbReference>